<evidence type="ECO:0000256" key="2">
    <source>
        <dbReference type="ARBA" id="ARBA00022490"/>
    </source>
</evidence>
<keyword evidence="4" id="KW-0472">Membrane</keyword>
<dbReference type="Pfam" id="PF08628">
    <property type="entry name" value="Nexin_C"/>
    <property type="match status" value="1"/>
</dbReference>
<evidence type="ECO:0000256" key="4">
    <source>
        <dbReference type="SAM" id="Phobius"/>
    </source>
</evidence>
<dbReference type="PROSITE" id="PS50195">
    <property type="entry name" value="PX"/>
    <property type="match status" value="1"/>
</dbReference>
<comment type="subcellular location">
    <subcellularLocation>
        <location evidence="1">Cytoplasm</location>
    </subcellularLocation>
</comment>
<sequence>MRRIETLEDLIEEAKLRFVWWGLCTFVISYFISHTSNSMWMNIPISILILCAFRYLTYEVEFRWKVQPINSRSYLSHLQRIQVSPKDSQFSILPQMPSWKKNFNSPPVEAAIYDFISKVLQDFVLDLWYSSITPDKDAPALIHTLIMDVIGGISVRIKEINLVDLLTRDVIELIGNHLDLFRRNKSIIGVDVIDTLSLDQIDERLKQNLLSSGELHPALKSPECEYKVLQHLISGILGAVLGPSEAQCPLVKCLGRELITCLILQPVMNLASPAYINELIEVFFLSDKDRNINTQCGNAKETTKLISNDHSVSKENTNSNQYESRETSTSSHGDLMLPPGCGETSFIDDQNILHREYAKTADWARVLDAATQRRTEVLMPENLENMWTKGRNYKITSENVVNAQIVKEILPNSHRSKTNLTERNKILPSEEGHSLNKQVGRHNLPTVSNKCPLKRSSSTSDIKNQIIASDLKMQRNTNTSFSGKSEFSFVPSELYFPNSCKKNEDSNLQGAIQSSHTPTLNEESLHTPKLKCRVKGAFYEKISTDSFAVYSISVADAENTTWFVKRRYRNFERLHRYLKDIPNYNLHLPPKRFLSSNLDEYFVLQRCILLNKYLQDLLSIANIAEKHEVWDFLSASSKNYSYGKSSSVMKTLVVNVDDAMDDIVRQFKGVSVGLRHKVVGCSSSSSLATLPQSPPSLRNYPQSPSLSLSNCCPSENDKKNSMYYTEEYGSKPSLNCNMERMPSFSDDDIHGEEGYAVSNNGWNSDNEMKSKSFRPKLVKANVGSRSFGPQKNECLGKFEKSNFDQDFASNSSVISSLFEDHISIPPEWLPANVSLPILNLVDNIFQLKQRGWLRRQVFWISKQVLQLMMEDAIDDWLLRQIHWLRKDVVIAQGIRWVQDVLWPNDIFFTKLNDNNQSKEDDTQNNQNSVSDLNGRTTGKVSISFKQQLESARRASYVKNIILGGSPTTLVNLIGANQYRRCAKDIYHFLQSNICIKQLAYGVLELLLIAIFPELHDTIQDIHQKSQIQTSKDVGHYKTICWIYECQVQHPTTMTFVDAFVFALGANSSIIEKGLRYHQRFCASMILS</sequence>
<dbReference type="PANTHER" id="PTHR22999">
    <property type="entry name" value="PX SERINE/THREONINE KINASE PXK"/>
    <property type="match status" value="1"/>
</dbReference>
<evidence type="ECO:0000259" key="5">
    <source>
        <dbReference type="PROSITE" id="PS50195"/>
    </source>
</evidence>
<evidence type="ECO:0000313" key="8">
    <source>
        <dbReference type="Proteomes" id="UP000036987"/>
    </source>
</evidence>
<dbReference type="Pfam" id="PF00787">
    <property type="entry name" value="PX"/>
    <property type="match status" value="1"/>
</dbReference>
<dbReference type="SUPFAM" id="SSF64268">
    <property type="entry name" value="PX domain"/>
    <property type="match status" value="1"/>
</dbReference>
<dbReference type="EMBL" id="LFYR01001390">
    <property type="protein sequence ID" value="KMZ62250.1"/>
    <property type="molecule type" value="Genomic_DNA"/>
</dbReference>
<feature type="compositionally biased region" description="Polar residues" evidence="3">
    <location>
        <begin position="310"/>
        <end position="332"/>
    </location>
</feature>
<feature type="region of interest" description="Disordered" evidence="3">
    <location>
        <begin position="684"/>
        <end position="713"/>
    </location>
</feature>
<keyword evidence="4" id="KW-0812">Transmembrane</keyword>
<reference evidence="8" key="1">
    <citation type="journal article" date="2016" name="Nature">
        <title>The genome of the seagrass Zostera marina reveals angiosperm adaptation to the sea.</title>
        <authorList>
            <person name="Olsen J.L."/>
            <person name="Rouze P."/>
            <person name="Verhelst B."/>
            <person name="Lin Y.-C."/>
            <person name="Bayer T."/>
            <person name="Collen J."/>
            <person name="Dattolo E."/>
            <person name="De Paoli E."/>
            <person name="Dittami S."/>
            <person name="Maumus F."/>
            <person name="Michel G."/>
            <person name="Kersting A."/>
            <person name="Lauritano C."/>
            <person name="Lohaus R."/>
            <person name="Toepel M."/>
            <person name="Tonon T."/>
            <person name="Vanneste K."/>
            <person name="Amirebrahimi M."/>
            <person name="Brakel J."/>
            <person name="Bostroem C."/>
            <person name="Chovatia M."/>
            <person name="Grimwood J."/>
            <person name="Jenkins J.W."/>
            <person name="Jueterbock A."/>
            <person name="Mraz A."/>
            <person name="Stam W.T."/>
            <person name="Tice H."/>
            <person name="Bornberg-Bauer E."/>
            <person name="Green P.J."/>
            <person name="Pearson G.A."/>
            <person name="Procaccini G."/>
            <person name="Duarte C.M."/>
            <person name="Schmutz J."/>
            <person name="Reusch T.B.H."/>
            <person name="Van de Peer Y."/>
        </authorList>
    </citation>
    <scope>NUCLEOTIDE SEQUENCE [LARGE SCALE GENOMIC DNA]</scope>
    <source>
        <strain evidence="8">cv. Finnish</strain>
    </source>
</reference>
<comment type="caution">
    <text evidence="7">The sequence shown here is derived from an EMBL/GenBank/DDBJ whole genome shotgun (WGS) entry which is preliminary data.</text>
</comment>
<dbReference type="GO" id="GO:0035091">
    <property type="term" value="F:phosphatidylinositol binding"/>
    <property type="evidence" value="ECO:0007669"/>
    <property type="project" value="InterPro"/>
</dbReference>
<gene>
    <name evidence="7" type="ORF">ZOSMA_47G00410</name>
</gene>
<dbReference type="GO" id="GO:0005768">
    <property type="term" value="C:endosome"/>
    <property type="evidence" value="ECO:0007669"/>
    <property type="project" value="UniProtKB-ARBA"/>
</dbReference>
<dbReference type="PANTHER" id="PTHR22999:SF23">
    <property type="entry name" value="SORTING NEXIN-16"/>
    <property type="match status" value="1"/>
</dbReference>
<dbReference type="Proteomes" id="UP000036987">
    <property type="component" value="Unassembled WGS sequence"/>
</dbReference>
<evidence type="ECO:0008006" key="9">
    <source>
        <dbReference type="Google" id="ProtNLM"/>
    </source>
</evidence>
<dbReference type="InterPro" id="IPR051837">
    <property type="entry name" value="SortingNexin/PXDomain-PKLike"/>
</dbReference>
<proteinExistence type="predicted"/>
<protein>
    <recommendedName>
        <fullName evidence="9">Sorting nexin-16</fullName>
    </recommendedName>
</protein>
<keyword evidence="2" id="KW-0963">Cytoplasm</keyword>
<dbReference type="InterPro" id="IPR013937">
    <property type="entry name" value="Sorting_nexin_C"/>
</dbReference>
<feature type="transmembrane region" description="Helical" evidence="4">
    <location>
        <begin position="16"/>
        <end position="33"/>
    </location>
</feature>
<dbReference type="STRING" id="29655.A0A0K9P221"/>
<keyword evidence="8" id="KW-1185">Reference proteome</keyword>
<feature type="domain" description="PX" evidence="5">
    <location>
        <begin position="528"/>
        <end position="640"/>
    </location>
</feature>
<feature type="domain" description="PXA" evidence="6">
    <location>
        <begin position="105"/>
        <end position="288"/>
    </location>
</feature>
<dbReference type="InterPro" id="IPR003114">
    <property type="entry name" value="Phox_assoc"/>
</dbReference>
<evidence type="ECO:0000313" key="7">
    <source>
        <dbReference type="EMBL" id="KMZ62250.1"/>
    </source>
</evidence>
<evidence type="ECO:0000256" key="3">
    <source>
        <dbReference type="SAM" id="MobiDB-lite"/>
    </source>
</evidence>
<dbReference type="SMART" id="SM00313">
    <property type="entry name" value="PXA"/>
    <property type="match status" value="1"/>
</dbReference>
<feature type="region of interest" description="Disordered" evidence="3">
    <location>
        <begin position="310"/>
        <end position="334"/>
    </location>
</feature>
<feature type="region of interest" description="Disordered" evidence="3">
    <location>
        <begin position="436"/>
        <end position="457"/>
    </location>
</feature>
<keyword evidence="4" id="KW-1133">Transmembrane helix</keyword>
<dbReference type="GO" id="GO:0016020">
    <property type="term" value="C:membrane"/>
    <property type="evidence" value="ECO:0007669"/>
    <property type="project" value="UniProtKB-ARBA"/>
</dbReference>
<dbReference type="AlphaFoldDB" id="A0A0K9P221"/>
<dbReference type="Pfam" id="PF02194">
    <property type="entry name" value="PXA"/>
    <property type="match status" value="1"/>
</dbReference>
<feature type="compositionally biased region" description="Polar residues" evidence="3">
    <location>
        <begin position="445"/>
        <end position="457"/>
    </location>
</feature>
<dbReference type="PROSITE" id="PS51207">
    <property type="entry name" value="PXA"/>
    <property type="match status" value="1"/>
</dbReference>
<dbReference type="OrthoDB" id="120967at2759"/>
<dbReference type="OMA" id="REIHWLR"/>
<dbReference type="SMART" id="SM00312">
    <property type="entry name" value="PX"/>
    <property type="match status" value="1"/>
</dbReference>
<name>A0A0K9P221_ZOSMR</name>
<evidence type="ECO:0000259" key="6">
    <source>
        <dbReference type="PROSITE" id="PS51207"/>
    </source>
</evidence>
<dbReference type="InterPro" id="IPR036871">
    <property type="entry name" value="PX_dom_sf"/>
</dbReference>
<dbReference type="Gene3D" id="3.30.1520.10">
    <property type="entry name" value="Phox-like domain"/>
    <property type="match status" value="1"/>
</dbReference>
<accession>A0A0K9P221</accession>
<evidence type="ECO:0000256" key="1">
    <source>
        <dbReference type="ARBA" id="ARBA00004496"/>
    </source>
</evidence>
<organism evidence="7 8">
    <name type="scientific">Zostera marina</name>
    <name type="common">Eelgrass</name>
    <dbReference type="NCBI Taxonomy" id="29655"/>
    <lineage>
        <taxon>Eukaryota</taxon>
        <taxon>Viridiplantae</taxon>
        <taxon>Streptophyta</taxon>
        <taxon>Embryophyta</taxon>
        <taxon>Tracheophyta</taxon>
        <taxon>Spermatophyta</taxon>
        <taxon>Magnoliopsida</taxon>
        <taxon>Liliopsida</taxon>
        <taxon>Zosteraceae</taxon>
        <taxon>Zostera</taxon>
    </lineage>
</organism>
<dbReference type="InterPro" id="IPR001683">
    <property type="entry name" value="PX_dom"/>
</dbReference>